<name>A0A9D1H7P2_9FIRM</name>
<dbReference type="PANTHER" id="PTHR30399:SF1">
    <property type="entry name" value="UTP PYROPHOSPHATASE"/>
    <property type="match status" value="1"/>
</dbReference>
<dbReference type="Pfam" id="PF01863">
    <property type="entry name" value="YgjP-like"/>
    <property type="match status" value="1"/>
</dbReference>
<accession>A0A9D1H7P2</accession>
<reference evidence="2" key="1">
    <citation type="submission" date="2020-10" db="EMBL/GenBank/DDBJ databases">
        <authorList>
            <person name="Gilroy R."/>
        </authorList>
    </citation>
    <scope>NUCLEOTIDE SEQUENCE</scope>
    <source>
        <strain evidence="2">ChiBcec7-5410</strain>
    </source>
</reference>
<dbReference type="PANTHER" id="PTHR30399">
    <property type="entry name" value="UNCHARACTERIZED PROTEIN YGJP"/>
    <property type="match status" value="1"/>
</dbReference>
<protein>
    <submittedName>
        <fullName evidence="2">M48 family metallopeptidase</fullName>
    </submittedName>
</protein>
<evidence type="ECO:0000313" key="2">
    <source>
        <dbReference type="EMBL" id="HIT94552.1"/>
    </source>
</evidence>
<dbReference type="InterPro" id="IPR053136">
    <property type="entry name" value="UTP_pyrophosphatase-like"/>
</dbReference>
<comment type="caution">
    <text evidence="2">The sequence shown here is derived from an EMBL/GenBank/DDBJ whole genome shotgun (WGS) entry which is preliminary data.</text>
</comment>
<dbReference type="Gene3D" id="3.30.2010.10">
    <property type="entry name" value="Metalloproteases ('zincins'), catalytic domain"/>
    <property type="match status" value="1"/>
</dbReference>
<dbReference type="CDD" id="cd07344">
    <property type="entry name" value="M48_yhfN_like"/>
    <property type="match status" value="1"/>
</dbReference>
<reference evidence="2" key="2">
    <citation type="journal article" date="2021" name="PeerJ">
        <title>Extensive microbial diversity within the chicken gut microbiome revealed by metagenomics and culture.</title>
        <authorList>
            <person name="Gilroy R."/>
            <person name="Ravi A."/>
            <person name="Getino M."/>
            <person name="Pursley I."/>
            <person name="Horton D.L."/>
            <person name="Alikhan N.F."/>
            <person name="Baker D."/>
            <person name="Gharbi K."/>
            <person name="Hall N."/>
            <person name="Watson M."/>
            <person name="Adriaenssens E.M."/>
            <person name="Foster-Nyarko E."/>
            <person name="Jarju S."/>
            <person name="Secka A."/>
            <person name="Antonio M."/>
            <person name="Oren A."/>
            <person name="Chaudhuri R.R."/>
            <person name="La Ragione R."/>
            <person name="Hildebrand F."/>
            <person name="Pallen M.J."/>
        </authorList>
    </citation>
    <scope>NUCLEOTIDE SEQUENCE</scope>
    <source>
        <strain evidence="2">ChiBcec7-5410</strain>
    </source>
</reference>
<organism evidence="2 3">
    <name type="scientific">Candidatus Faecivivens stercoripullorum</name>
    <dbReference type="NCBI Taxonomy" id="2840805"/>
    <lineage>
        <taxon>Bacteria</taxon>
        <taxon>Bacillati</taxon>
        <taxon>Bacillota</taxon>
        <taxon>Clostridia</taxon>
        <taxon>Eubacteriales</taxon>
        <taxon>Oscillospiraceae</taxon>
        <taxon>Oscillospiraceae incertae sedis</taxon>
        <taxon>Candidatus Faecivivens</taxon>
    </lineage>
</organism>
<sequence>MNPLPFDYTIIPNPRRRRIAICVTPDGRVIVRTPPRTSKKSVDSMLRRNTPWVLDTISRSQARIDNLWQWQPGGMMPLLGKAVPVYIAGDGLPRIQNGTILLSPNPDQWVQSGIEAYRAFALQYMSRLVAQLAPIVGVMPAGIKIGGAARSWGCCKKDGVIRFSWRLVCMNPDFIEYVAVHELCHLRHFDHSPAFWDAVASVMPDWKQRRKLPEVGNIAAWLESVVPAGGQKGLHHD</sequence>
<dbReference type="InterPro" id="IPR002725">
    <property type="entry name" value="YgjP-like_metallopeptidase"/>
</dbReference>
<evidence type="ECO:0000313" key="3">
    <source>
        <dbReference type="Proteomes" id="UP000824160"/>
    </source>
</evidence>
<dbReference type="AlphaFoldDB" id="A0A9D1H7P2"/>
<gene>
    <name evidence="2" type="ORF">IAC43_05160</name>
</gene>
<proteinExistence type="predicted"/>
<dbReference type="EMBL" id="DVLW01000140">
    <property type="protein sequence ID" value="HIT94552.1"/>
    <property type="molecule type" value="Genomic_DNA"/>
</dbReference>
<dbReference type="Proteomes" id="UP000824160">
    <property type="component" value="Unassembled WGS sequence"/>
</dbReference>
<feature type="domain" description="YgjP-like metallopeptidase" evidence="1">
    <location>
        <begin position="17"/>
        <end position="211"/>
    </location>
</feature>
<evidence type="ECO:0000259" key="1">
    <source>
        <dbReference type="Pfam" id="PF01863"/>
    </source>
</evidence>